<dbReference type="InterPro" id="IPR050389">
    <property type="entry name" value="LysR-type_TF"/>
</dbReference>
<dbReference type="PANTHER" id="PTHR30118">
    <property type="entry name" value="HTH-TYPE TRANSCRIPTIONAL REGULATOR LEUO-RELATED"/>
    <property type="match status" value="1"/>
</dbReference>
<name>A0A225M343_9BURK</name>
<sequence>MRADAPPEFPLLRTCSISLLLCFDSLMHTRSVTATARQMNKSQPAISRDLARLRALLKDEIFVVIRKRLVPTERALSLHMQMHGALAGMEQALGEGLPFFPGELSGVINIGAAAHTELLLAAPLTTILQQEAPRLIVRFQPVHGDFSPDDLDSGRMDLAIGLFPSPPSRFPSQVLFTDERVCVVSARHPLSRRHRLTMKDLQGMKWLAFSHMYGKETNFDRALQGTGHAMHFSAYVSSFGTAPYFLLETDYATTMPRVIAEKHLPHFDLKLLRLPPVLREARIVMVWSAQNDSRRLHQWLRSTIGGLVAQLVPSKLYSGVRHGDYIK</sequence>
<dbReference type="SUPFAM" id="SSF46785">
    <property type="entry name" value="Winged helix' DNA-binding domain"/>
    <property type="match status" value="1"/>
</dbReference>
<accession>A0A225M343</accession>
<keyword evidence="2" id="KW-0805">Transcription regulation</keyword>
<dbReference type="InterPro" id="IPR005119">
    <property type="entry name" value="LysR_subst-bd"/>
</dbReference>
<dbReference type="InterPro" id="IPR037402">
    <property type="entry name" value="YidZ_PBP2"/>
</dbReference>
<evidence type="ECO:0000313" key="7">
    <source>
        <dbReference type="Proteomes" id="UP000214603"/>
    </source>
</evidence>
<evidence type="ECO:0000256" key="1">
    <source>
        <dbReference type="ARBA" id="ARBA00009437"/>
    </source>
</evidence>
<comment type="similarity">
    <text evidence="1">Belongs to the LysR transcriptional regulatory family.</text>
</comment>
<feature type="domain" description="HTH lysR-type" evidence="5">
    <location>
        <begin position="17"/>
        <end position="72"/>
    </location>
</feature>
<dbReference type="Pfam" id="PF03466">
    <property type="entry name" value="LysR_substrate"/>
    <property type="match status" value="1"/>
</dbReference>
<dbReference type="Gene3D" id="1.10.10.10">
    <property type="entry name" value="Winged helix-like DNA-binding domain superfamily/Winged helix DNA-binding domain"/>
    <property type="match status" value="1"/>
</dbReference>
<dbReference type="InterPro" id="IPR000847">
    <property type="entry name" value="LysR_HTH_N"/>
</dbReference>
<dbReference type="Proteomes" id="UP000214603">
    <property type="component" value="Unassembled WGS sequence"/>
</dbReference>
<dbReference type="EMBL" id="NJIH01000012">
    <property type="protein sequence ID" value="OWT55728.1"/>
    <property type="molecule type" value="Genomic_DNA"/>
</dbReference>
<comment type="caution">
    <text evidence="6">The sequence shown here is derived from an EMBL/GenBank/DDBJ whole genome shotgun (WGS) entry which is preliminary data.</text>
</comment>
<reference evidence="7" key="1">
    <citation type="submission" date="2017-06" db="EMBL/GenBank/DDBJ databases">
        <title>Herbaspirillum phytohormonus sp. nov., isolated from the root nodule of Robinia pseudoacacia in lead-zinc mine.</title>
        <authorList>
            <person name="Fan M."/>
            <person name="Lin Y."/>
        </authorList>
    </citation>
    <scope>NUCLEOTIDE SEQUENCE [LARGE SCALE GENOMIC DNA]</scope>
    <source>
        <strain evidence="7">SC-089</strain>
    </source>
</reference>
<evidence type="ECO:0000256" key="4">
    <source>
        <dbReference type="ARBA" id="ARBA00023163"/>
    </source>
</evidence>
<dbReference type="AlphaFoldDB" id="A0A225M343"/>
<dbReference type="GO" id="GO:0003700">
    <property type="term" value="F:DNA-binding transcription factor activity"/>
    <property type="evidence" value="ECO:0007669"/>
    <property type="project" value="InterPro"/>
</dbReference>
<dbReference type="InterPro" id="IPR036390">
    <property type="entry name" value="WH_DNA-bd_sf"/>
</dbReference>
<dbReference type="PROSITE" id="PS50931">
    <property type="entry name" value="HTH_LYSR"/>
    <property type="match status" value="1"/>
</dbReference>
<keyword evidence="4" id="KW-0804">Transcription</keyword>
<evidence type="ECO:0000256" key="3">
    <source>
        <dbReference type="ARBA" id="ARBA00023125"/>
    </source>
</evidence>
<dbReference type="Pfam" id="PF00126">
    <property type="entry name" value="HTH_1"/>
    <property type="match status" value="1"/>
</dbReference>
<dbReference type="PANTHER" id="PTHR30118:SF15">
    <property type="entry name" value="TRANSCRIPTIONAL REGULATORY PROTEIN"/>
    <property type="match status" value="1"/>
</dbReference>
<proteinExistence type="inferred from homology"/>
<dbReference type="Gene3D" id="3.40.190.10">
    <property type="entry name" value="Periplasmic binding protein-like II"/>
    <property type="match status" value="2"/>
</dbReference>
<organism evidence="6 7">
    <name type="scientific">Candidimonas nitroreducens</name>
    <dbReference type="NCBI Taxonomy" id="683354"/>
    <lineage>
        <taxon>Bacteria</taxon>
        <taxon>Pseudomonadati</taxon>
        <taxon>Pseudomonadota</taxon>
        <taxon>Betaproteobacteria</taxon>
        <taxon>Burkholderiales</taxon>
        <taxon>Alcaligenaceae</taxon>
        <taxon>Candidimonas</taxon>
    </lineage>
</organism>
<evidence type="ECO:0000256" key="2">
    <source>
        <dbReference type="ARBA" id="ARBA00023015"/>
    </source>
</evidence>
<protein>
    <submittedName>
        <fullName evidence="6">LysR family transcriptional regulator</fullName>
    </submittedName>
</protein>
<keyword evidence="7" id="KW-1185">Reference proteome</keyword>
<dbReference type="GO" id="GO:0003677">
    <property type="term" value="F:DNA binding"/>
    <property type="evidence" value="ECO:0007669"/>
    <property type="project" value="UniProtKB-KW"/>
</dbReference>
<evidence type="ECO:0000313" key="6">
    <source>
        <dbReference type="EMBL" id="OWT55728.1"/>
    </source>
</evidence>
<dbReference type="CDD" id="cd08417">
    <property type="entry name" value="PBP2_Nitroaromatics_like"/>
    <property type="match status" value="1"/>
</dbReference>
<keyword evidence="3" id="KW-0238">DNA-binding</keyword>
<evidence type="ECO:0000259" key="5">
    <source>
        <dbReference type="PROSITE" id="PS50931"/>
    </source>
</evidence>
<gene>
    <name evidence="6" type="ORF">CEY11_20645</name>
</gene>
<dbReference type="InterPro" id="IPR036388">
    <property type="entry name" value="WH-like_DNA-bd_sf"/>
</dbReference>
<dbReference type="SUPFAM" id="SSF53850">
    <property type="entry name" value="Periplasmic binding protein-like II"/>
    <property type="match status" value="1"/>
</dbReference>